<dbReference type="SFLD" id="SFLDG00002">
    <property type="entry name" value="C1.7:_P-type_atpase_like"/>
    <property type="match status" value="1"/>
</dbReference>
<dbReference type="NCBIfam" id="TIGR01494">
    <property type="entry name" value="ATPase_P-type"/>
    <property type="match status" value="1"/>
</dbReference>
<evidence type="ECO:0000256" key="10">
    <source>
        <dbReference type="ARBA" id="ARBA00023053"/>
    </source>
</evidence>
<feature type="binding site" evidence="15">
    <location>
        <position position="412"/>
    </location>
    <ligand>
        <name>ATP</name>
        <dbReference type="ChEBI" id="CHEBI:30616"/>
    </ligand>
</feature>
<evidence type="ECO:0000256" key="6">
    <source>
        <dbReference type="ARBA" id="ARBA00022840"/>
    </source>
</evidence>
<evidence type="ECO:0000256" key="17">
    <source>
        <dbReference type="RuleBase" id="RU362033"/>
    </source>
</evidence>
<dbReference type="InterPro" id="IPR018303">
    <property type="entry name" value="ATPase_P-typ_P_site"/>
</dbReference>
<proteinExistence type="inferred from homology"/>
<gene>
    <name evidence="21" type="ORF">PPRIM_AZ9-3.1.T0300166</name>
</gene>
<feature type="transmembrane region" description="Helical" evidence="17">
    <location>
        <begin position="345"/>
        <end position="367"/>
    </location>
</feature>
<feature type="binding site" evidence="16">
    <location>
        <position position="410"/>
    </location>
    <ligand>
        <name>Mg(2+)</name>
        <dbReference type="ChEBI" id="CHEBI:18420"/>
    </ligand>
</feature>
<evidence type="ECO:0000256" key="5">
    <source>
        <dbReference type="ARBA" id="ARBA00022741"/>
    </source>
</evidence>
<feature type="transmembrane region" description="Helical" evidence="17">
    <location>
        <begin position="69"/>
        <end position="88"/>
    </location>
</feature>
<dbReference type="FunFam" id="3.40.50.1000:FF:000001">
    <property type="entry name" value="Phospholipid-transporting ATPase IC"/>
    <property type="match status" value="1"/>
</dbReference>
<keyword evidence="12" id="KW-0813">Transport</keyword>
<feature type="binding site" evidence="15">
    <location>
        <position position="411"/>
    </location>
    <ligand>
        <name>ATP</name>
        <dbReference type="ChEBI" id="CHEBI:30616"/>
    </ligand>
</feature>
<keyword evidence="12" id="KW-0739">Sodium transport</keyword>
<name>A0A8S1L0W0_PARPR</name>
<keyword evidence="3 17" id="KW-0812">Transmembrane</keyword>
<feature type="binding site" evidence="16">
    <location>
        <position position="412"/>
    </location>
    <ligand>
        <name>Mg(2+)</name>
        <dbReference type="ChEBI" id="CHEBI:18420"/>
    </ligand>
</feature>
<feature type="domain" description="P-type ATPase N-terminal" evidence="19">
    <location>
        <begin position="41"/>
        <end position="90"/>
    </location>
</feature>
<evidence type="ECO:0000256" key="11">
    <source>
        <dbReference type="ARBA" id="ARBA00023136"/>
    </source>
</evidence>
<feature type="domain" description="P-type ATPase C-terminal" evidence="20">
    <location>
        <begin position="821"/>
        <end position="1058"/>
    </location>
</feature>
<dbReference type="InterPro" id="IPR001757">
    <property type="entry name" value="P_typ_ATPase"/>
</dbReference>
<keyword evidence="4 16" id="KW-0479">Metal-binding</keyword>
<evidence type="ECO:0000313" key="21">
    <source>
        <dbReference type="EMBL" id="CAD8060501.1"/>
    </source>
</evidence>
<dbReference type="SFLD" id="SFLDS00003">
    <property type="entry name" value="Haloacid_Dehalogenase"/>
    <property type="match status" value="1"/>
</dbReference>
<feature type="binding site" evidence="15">
    <location>
        <position position="503"/>
    </location>
    <ligand>
        <name>ATP</name>
        <dbReference type="ChEBI" id="CHEBI:30616"/>
    </ligand>
</feature>
<comment type="caution">
    <text evidence="21">The sequence shown here is derived from an EMBL/GenBank/DDBJ whole genome shotgun (WGS) entry which is preliminary data.</text>
</comment>
<feature type="binding site" evidence="15">
    <location>
        <position position="799"/>
    </location>
    <ligand>
        <name>ATP</name>
        <dbReference type="ChEBI" id="CHEBI:30616"/>
    </ligand>
</feature>
<evidence type="ECO:0000313" key="22">
    <source>
        <dbReference type="Proteomes" id="UP000688137"/>
    </source>
</evidence>
<keyword evidence="22" id="KW-1185">Reference proteome</keyword>
<comment type="catalytic activity">
    <reaction evidence="13">
        <text>Na(+)(in) + ATP + H2O = Na(+)(out) + ADP + phosphate + H(+)</text>
        <dbReference type="Rhea" id="RHEA:14633"/>
        <dbReference type="ChEBI" id="CHEBI:15377"/>
        <dbReference type="ChEBI" id="CHEBI:15378"/>
        <dbReference type="ChEBI" id="CHEBI:29101"/>
        <dbReference type="ChEBI" id="CHEBI:30616"/>
        <dbReference type="ChEBI" id="CHEBI:43474"/>
        <dbReference type="ChEBI" id="CHEBI:456216"/>
        <dbReference type="EC" id="7.2.2.3"/>
    </reaction>
    <physiologicalReaction direction="left-to-right" evidence="13">
        <dbReference type="Rhea" id="RHEA:14634"/>
    </physiologicalReaction>
</comment>
<protein>
    <recommendedName>
        <fullName evidence="17">Phospholipid-transporting ATPase</fullName>
        <ecNumber evidence="17">7.6.2.1</ecNumber>
    </recommendedName>
</protein>
<sequence>MDIDSYKNETKIKKWNLIKVRPPANQMNDRQIVSNIPDMAVPDNKITTSKYPSIITFIPLNLIQQFSKLVNFYFLFIVIMQMIPLISITNGQPVIMGPLSIFIFISMIKDFVEDNQKHKSDNDENNRKTYLIRANEAPKEVIWSELRIGDLIKVQKDEQIPADILLMQTSDKKGNAFIDTKNLDGDSNLKLKNIPKNLQYFQEQSQNALSELRMTIKYERPNPYLYQFTGSAEINNQQVSLSQKNFLLRGSVLRDVDFIYGIVCYNGHDSKIMLNYVKIQPKSSHLERTMNQYVIAIFLFQITICGLGGYLNSYWQQIHNSQLSYLDILNTDLEYNFIKNLFIKWGNWILILANFVPISLIVSLEIVQYFQGILITMDQGTYSAENDIRSVVQSSNLIEQLGQVDYIFSDKTGTLTKNQMDFKCLSVNEKSYGKEVTLTTEEVSKLAQVSNVDFRDKAFFDDLNQNPGMGPLHEFLLCLSLCHTATTEKKNGQLFYQTSSSDELALINFARYCDYTFERSESSKSIVVNIRGDIKNYQLLHVFEFNSIRKRVSVIVQDESNQIILYTKGADSIIGNLMKPNAPQLQEKTWNDLQEFASIGLRTLLLTKRILPLEIYKEWEISYLQACAAVENRDNLIMDSQAKIEQELELIGGTAVGDQLQEDVGQTIQYLKDAGIKVWVMTGDKMETAINFGYSCQLLNNSLQQFIVDGSNEEIISNQLDKAIQQSQNNNKNALVISGNSLSIALKPEISSKLMQIAERCEAILACRVTPKQKQDIVLLVRKIKPNITTLAIGDGANDVNMITAAHIGIGIKGIEGQQAARASDYSIGEFRILKRLILYHGRESYRKNSNLIYYNFYKNILLVLPQYCWALNNGFSAVMFYDQLLYQSYNLIFTSLPIIFYGIFDEEFSGDILTSNPSFYKIGIKHKLFNTKIFLYWVLNGIIQAAFLSYITFQTYENSSIYNGMMPGLWTTGAIVLWYSVFNSNIKIILISNTYSIGVIMGLFASVLIYILLFIFVSEKMTNSDMFNSYSVSFSNLRFYLTSLLVIGATSILDFSLIKLVQWSKYARVEIQHDKVYMPIKKQHIELQDELQLNQPFPNTQFQMNNQSVPQVPIKKGQINLALSSEDN</sequence>
<dbReference type="GO" id="GO:0045332">
    <property type="term" value="P:phospholipid translocation"/>
    <property type="evidence" value="ECO:0007669"/>
    <property type="project" value="TreeGrafter"/>
</dbReference>
<feature type="transmembrane region" description="Helical" evidence="17">
    <location>
        <begin position="293"/>
        <end position="311"/>
    </location>
</feature>
<evidence type="ECO:0000259" key="19">
    <source>
        <dbReference type="Pfam" id="PF16209"/>
    </source>
</evidence>
<evidence type="ECO:0000256" key="3">
    <source>
        <dbReference type="ARBA" id="ARBA00022692"/>
    </source>
</evidence>
<evidence type="ECO:0000256" key="12">
    <source>
        <dbReference type="ARBA" id="ARBA00023201"/>
    </source>
</evidence>
<keyword evidence="6 15" id="KW-0067">ATP-binding</keyword>
<dbReference type="GO" id="GO:0016887">
    <property type="term" value="F:ATP hydrolysis activity"/>
    <property type="evidence" value="ECO:0007669"/>
    <property type="project" value="InterPro"/>
</dbReference>
<organism evidence="21 22">
    <name type="scientific">Paramecium primaurelia</name>
    <dbReference type="NCBI Taxonomy" id="5886"/>
    <lineage>
        <taxon>Eukaryota</taxon>
        <taxon>Sar</taxon>
        <taxon>Alveolata</taxon>
        <taxon>Ciliophora</taxon>
        <taxon>Intramacronucleata</taxon>
        <taxon>Oligohymenophorea</taxon>
        <taxon>Peniculida</taxon>
        <taxon>Parameciidae</taxon>
        <taxon>Paramecium</taxon>
    </lineage>
</organism>
<feature type="binding site" evidence="15">
    <location>
        <position position="774"/>
    </location>
    <ligand>
        <name>ATP</name>
        <dbReference type="ChEBI" id="CHEBI:30616"/>
    </ligand>
</feature>
<evidence type="ECO:0000256" key="9">
    <source>
        <dbReference type="ARBA" id="ARBA00022989"/>
    </source>
</evidence>
<evidence type="ECO:0000256" key="7">
    <source>
        <dbReference type="ARBA" id="ARBA00022842"/>
    </source>
</evidence>
<feature type="transmembrane region" description="Helical" evidence="17">
    <location>
        <begin position="1038"/>
        <end position="1059"/>
    </location>
</feature>
<dbReference type="Pfam" id="PF00122">
    <property type="entry name" value="E1-E2_ATPase"/>
    <property type="match status" value="1"/>
</dbReference>
<dbReference type="PROSITE" id="PS00154">
    <property type="entry name" value="ATPASE_E1_E2"/>
    <property type="match status" value="1"/>
</dbReference>
<dbReference type="FunFam" id="3.40.50.1000:FF:000190">
    <property type="entry name" value="Phospholipid-transporting ATPase"/>
    <property type="match status" value="1"/>
</dbReference>
<keyword evidence="11 17" id="KW-0472">Membrane</keyword>
<feature type="binding site" evidence="15">
    <location>
        <position position="410"/>
    </location>
    <ligand>
        <name>ATP</name>
        <dbReference type="ChEBI" id="CHEBI:30616"/>
    </ligand>
</feature>
<dbReference type="PANTHER" id="PTHR24092:SF150">
    <property type="entry name" value="PHOSPHOLIPID-TRANSPORTING ATPASE"/>
    <property type="match status" value="1"/>
</dbReference>
<feature type="transmembrane region" description="Helical" evidence="17">
    <location>
        <begin position="935"/>
        <end position="954"/>
    </location>
</feature>
<comment type="subcellular location">
    <subcellularLocation>
        <location evidence="2">Endomembrane system</location>
    </subcellularLocation>
    <subcellularLocation>
        <location evidence="1 17">Membrane</location>
        <topology evidence="1 17">Multi-pass membrane protein</topology>
    </subcellularLocation>
</comment>
<comment type="cofactor">
    <cofactor evidence="16">
        <name>Mg(2+)</name>
        <dbReference type="ChEBI" id="CHEBI:18420"/>
    </cofactor>
</comment>
<feature type="transmembrane region" description="Helical" evidence="17">
    <location>
        <begin position="966"/>
        <end position="983"/>
    </location>
</feature>
<dbReference type="NCBIfam" id="TIGR01652">
    <property type="entry name" value="ATPase-Plipid"/>
    <property type="match status" value="1"/>
</dbReference>
<feature type="binding site" evidence="15">
    <location>
        <position position="682"/>
    </location>
    <ligand>
        <name>ATP</name>
        <dbReference type="ChEBI" id="CHEBI:30616"/>
    </ligand>
</feature>
<feature type="binding site" evidence="15">
    <location>
        <position position="684"/>
    </location>
    <ligand>
        <name>ATP</name>
        <dbReference type="ChEBI" id="CHEBI:30616"/>
    </ligand>
</feature>
<keyword evidence="12" id="KW-0406">Ion transport</keyword>
<feature type="binding site" evidence="16">
    <location>
        <position position="795"/>
    </location>
    <ligand>
        <name>Mg(2+)</name>
        <dbReference type="ChEBI" id="CHEBI:18420"/>
    </ligand>
</feature>
<reference evidence="21" key="1">
    <citation type="submission" date="2021-01" db="EMBL/GenBank/DDBJ databases">
        <authorList>
            <consortium name="Genoscope - CEA"/>
            <person name="William W."/>
        </authorList>
    </citation>
    <scope>NUCLEOTIDE SEQUENCE</scope>
</reference>
<dbReference type="PANTHER" id="PTHR24092">
    <property type="entry name" value="PROBABLE PHOSPHOLIPID-TRANSPORTING ATPASE"/>
    <property type="match status" value="1"/>
</dbReference>
<keyword evidence="9 17" id="KW-1133">Transmembrane helix</keyword>
<evidence type="ECO:0000256" key="4">
    <source>
        <dbReference type="ARBA" id="ARBA00022723"/>
    </source>
</evidence>
<dbReference type="InterPro" id="IPR006539">
    <property type="entry name" value="P-type_ATPase_IV"/>
</dbReference>
<keyword evidence="5 15" id="KW-0547">Nucleotide-binding</keyword>
<dbReference type="InterPro" id="IPR044492">
    <property type="entry name" value="P_typ_ATPase_HD_dom"/>
</dbReference>
<evidence type="ECO:0000256" key="15">
    <source>
        <dbReference type="PIRSR" id="PIRSR606539-2"/>
    </source>
</evidence>
<dbReference type="SFLD" id="SFLDF00027">
    <property type="entry name" value="p-type_atpase"/>
    <property type="match status" value="1"/>
</dbReference>
<comment type="similarity">
    <text evidence="17">Belongs to the cation transport ATPase (P-type) (TC 3.A.3) family. Type IV subfamily.</text>
</comment>
<dbReference type="GO" id="GO:0005524">
    <property type="term" value="F:ATP binding"/>
    <property type="evidence" value="ECO:0007669"/>
    <property type="project" value="UniProtKB-UniRule"/>
</dbReference>
<dbReference type="Proteomes" id="UP000688137">
    <property type="component" value="Unassembled WGS sequence"/>
</dbReference>
<keyword evidence="7 16" id="KW-0460">Magnesium</keyword>
<feature type="binding site" evidence="15">
    <location>
        <position position="683"/>
    </location>
    <ligand>
        <name>ATP</name>
        <dbReference type="ChEBI" id="CHEBI:30616"/>
    </ligand>
</feature>
<feature type="transmembrane region" description="Helical" evidence="17">
    <location>
        <begin position="885"/>
        <end position="905"/>
    </location>
</feature>
<dbReference type="EMBL" id="CAJJDM010000029">
    <property type="protein sequence ID" value="CAD8060501.1"/>
    <property type="molecule type" value="Genomic_DNA"/>
</dbReference>
<feature type="binding site" evidence="15">
    <location>
        <position position="602"/>
    </location>
    <ligand>
        <name>ATP</name>
        <dbReference type="ChEBI" id="CHEBI:30616"/>
    </ligand>
</feature>
<evidence type="ECO:0000256" key="2">
    <source>
        <dbReference type="ARBA" id="ARBA00004308"/>
    </source>
</evidence>
<accession>A0A8S1L0W0</accession>
<dbReference type="InterPro" id="IPR032630">
    <property type="entry name" value="P_typ_ATPase_c"/>
</dbReference>
<dbReference type="InterPro" id="IPR059000">
    <property type="entry name" value="ATPase_P-type_domA"/>
</dbReference>
<feature type="binding site" evidence="15">
    <location>
        <position position="798"/>
    </location>
    <ligand>
        <name>ATP</name>
        <dbReference type="ChEBI" id="CHEBI:30616"/>
    </ligand>
</feature>
<dbReference type="InterPro" id="IPR032631">
    <property type="entry name" value="P-type_ATPase_N"/>
</dbReference>
<feature type="binding site" evidence="15">
    <location>
        <position position="568"/>
    </location>
    <ligand>
        <name>ATP</name>
        <dbReference type="ChEBI" id="CHEBI:30616"/>
    </ligand>
</feature>
<evidence type="ECO:0000256" key="16">
    <source>
        <dbReference type="PIRSR" id="PIRSR606539-3"/>
    </source>
</evidence>
<dbReference type="GO" id="GO:0005886">
    <property type="term" value="C:plasma membrane"/>
    <property type="evidence" value="ECO:0007669"/>
    <property type="project" value="TreeGrafter"/>
</dbReference>
<feature type="domain" description="P-type ATPase A" evidence="18">
    <location>
        <begin position="131"/>
        <end position="192"/>
    </location>
</feature>
<evidence type="ECO:0000256" key="13">
    <source>
        <dbReference type="ARBA" id="ARBA00049499"/>
    </source>
</evidence>
<dbReference type="AlphaFoldDB" id="A0A8S1L0W0"/>
<feature type="binding site" evidence="15">
    <location>
        <position position="545"/>
    </location>
    <ligand>
        <name>ATP</name>
        <dbReference type="ChEBI" id="CHEBI:30616"/>
    </ligand>
</feature>
<dbReference type="GO" id="GO:0008554">
    <property type="term" value="F:P-type sodium transporter activity"/>
    <property type="evidence" value="ECO:0007669"/>
    <property type="project" value="UniProtKB-EC"/>
</dbReference>
<evidence type="ECO:0000259" key="20">
    <source>
        <dbReference type="Pfam" id="PF16212"/>
    </source>
</evidence>
<dbReference type="EC" id="7.6.2.1" evidence="17"/>
<comment type="catalytic activity">
    <reaction evidence="17">
        <text>ATP + H2O + phospholipidSide 1 = ADP + phosphate + phospholipidSide 2.</text>
        <dbReference type="EC" id="7.6.2.1"/>
    </reaction>
</comment>
<keyword evidence="10" id="KW-0915">Sodium</keyword>
<dbReference type="Pfam" id="PF16212">
    <property type="entry name" value="PhoLip_ATPase_C"/>
    <property type="match status" value="1"/>
</dbReference>
<evidence type="ECO:0000256" key="8">
    <source>
        <dbReference type="ARBA" id="ARBA00022967"/>
    </source>
</evidence>
<evidence type="ECO:0000259" key="18">
    <source>
        <dbReference type="Pfam" id="PF00122"/>
    </source>
</evidence>
<evidence type="ECO:0000256" key="14">
    <source>
        <dbReference type="PIRSR" id="PIRSR606539-1"/>
    </source>
</evidence>
<dbReference type="Pfam" id="PF16209">
    <property type="entry name" value="PhoLip_ATPase_N"/>
    <property type="match status" value="1"/>
</dbReference>
<dbReference type="OMA" id="FIGTMEW"/>
<keyword evidence="8 17" id="KW-1278">Translocase</keyword>
<feature type="active site" description="4-aspartylphosphate intermediate" evidence="14">
    <location>
        <position position="410"/>
    </location>
</feature>
<evidence type="ECO:0000256" key="1">
    <source>
        <dbReference type="ARBA" id="ARBA00004141"/>
    </source>
</evidence>
<dbReference type="GO" id="GO:0140326">
    <property type="term" value="F:ATPase-coupled intramembrane lipid transporter activity"/>
    <property type="evidence" value="ECO:0007669"/>
    <property type="project" value="UniProtKB-EC"/>
</dbReference>
<dbReference type="GO" id="GO:0000287">
    <property type="term" value="F:magnesium ion binding"/>
    <property type="evidence" value="ECO:0007669"/>
    <property type="project" value="UniProtKB-UniRule"/>
</dbReference>
<feature type="binding site" evidence="16">
    <location>
        <position position="799"/>
    </location>
    <ligand>
        <name>Mg(2+)</name>
        <dbReference type="ChEBI" id="CHEBI:18420"/>
    </ligand>
</feature>
<feature type="binding site" evidence="15">
    <location>
        <position position="768"/>
    </location>
    <ligand>
        <name>ATP</name>
        <dbReference type="ChEBI" id="CHEBI:30616"/>
    </ligand>
</feature>
<dbReference type="Pfam" id="PF13246">
    <property type="entry name" value="Cation_ATPase"/>
    <property type="match status" value="1"/>
</dbReference>
<feature type="transmembrane region" description="Helical" evidence="17">
    <location>
        <begin position="995"/>
        <end position="1018"/>
    </location>
</feature>